<evidence type="ECO:0000313" key="2">
    <source>
        <dbReference type="Proteomes" id="UP000028933"/>
    </source>
</evidence>
<name>A0A077EHP1_9FLAO</name>
<reference evidence="1" key="1">
    <citation type="journal article" date="2013" name="Lancet">
        <title>First case of E anophelis outbreak in an intensive-care unit.</title>
        <authorList>
            <person name="Teo J."/>
            <person name="Tan S.Y."/>
            <person name="Tay M."/>
            <person name="Ding Y."/>
            <person name="Kjelleberg S."/>
            <person name="Givskov M."/>
            <person name="Lin R.T."/>
            <person name="Yang L."/>
        </authorList>
    </citation>
    <scope>NUCLEOTIDE SEQUENCE [LARGE SCALE GENOMIC DNA]</scope>
    <source>
        <strain evidence="1">NUHP1</strain>
    </source>
</reference>
<accession>A0A077EHP1</accession>
<dbReference type="KEGG" id="eao:BD94_1924"/>
<protein>
    <submittedName>
        <fullName evidence="1">Uncharacterized protein</fullName>
    </submittedName>
</protein>
<sequence>MRKIYLWSISLFTAFVGAQERYEAFGVNNKYGIVDIQNQKEYVTPDYSDINLLVTDYLALQNGNQVSFYSRETGEKTVLDRVKWQSIYLNDKKYEHFQDANNSYLIADRFKEKIVLPRKYSAVGNQFFKEGRKYFVGVLDHKLDIYKSSDVTKPLIKDMKASEYFTDFYTKTGTSEVKQLHIFYGEGMVNVYNDHLKLIKSYKGNAAGLGDLNDIMEKDYKQVLQPPGVSNVFAGEFWWKGKSTGGKTKIWNRKNLSKSFVINGDYGIWDIKYNNQWIDLRNEDRTKLYKFRVDMENKKIILPQKYQDELSPVFSD</sequence>
<dbReference type="STRING" id="1338011.BD94_1924"/>
<dbReference type="AlphaFoldDB" id="A0A077EHP1"/>
<dbReference type="HOGENOM" id="CLU_879219_0_0_10"/>
<dbReference type="RefSeq" id="WP_024564416.1">
    <property type="nucleotide sequence ID" value="NZ_CP007547.1"/>
</dbReference>
<evidence type="ECO:0000313" key="1">
    <source>
        <dbReference type="EMBL" id="AIL45699.1"/>
    </source>
</evidence>
<dbReference type="eggNOG" id="ENOG50310XU">
    <property type="taxonomic scope" value="Bacteria"/>
</dbReference>
<reference evidence="1" key="2">
    <citation type="journal article" date="2015" name="Genome Biol. Evol.">
        <title>Complete Genome Sequence and Transcriptomic Analysis of the Novel Pathogen Elizabethkingia anophelis in Response to Oxidative Stress.</title>
        <authorList>
            <person name="Li Y."/>
            <person name="Liu Y."/>
            <person name="Chew S.C."/>
            <person name="Tay M."/>
            <person name="Salido M.M."/>
            <person name="Teo J."/>
            <person name="Lauro F.M."/>
            <person name="Givskov M."/>
            <person name="Yang L."/>
        </authorList>
    </citation>
    <scope>NUCLEOTIDE SEQUENCE</scope>
    <source>
        <strain evidence="1">NUHP1</strain>
    </source>
</reference>
<proteinExistence type="predicted"/>
<dbReference type="Proteomes" id="UP000028933">
    <property type="component" value="Chromosome"/>
</dbReference>
<gene>
    <name evidence="1" type="ORF">BD94_1924</name>
</gene>
<organism evidence="1 2">
    <name type="scientific">Elizabethkingia anophelis NUHP1</name>
    <dbReference type="NCBI Taxonomy" id="1338011"/>
    <lineage>
        <taxon>Bacteria</taxon>
        <taxon>Pseudomonadati</taxon>
        <taxon>Bacteroidota</taxon>
        <taxon>Flavobacteriia</taxon>
        <taxon>Flavobacteriales</taxon>
        <taxon>Weeksellaceae</taxon>
        <taxon>Elizabethkingia</taxon>
    </lineage>
</organism>
<dbReference type="EMBL" id="CP007547">
    <property type="protein sequence ID" value="AIL45699.1"/>
    <property type="molecule type" value="Genomic_DNA"/>
</dbReference>